<feature type="domain" description="Core" evidence="1">
    <location>
        <begin position="2"/>
        <end position="100"/>
    </location>
</feature>
<dbReference type="NCBIfam" id="TIGR00049">
    <property type="entry name" value="iron-sulfur cluster assembly accessory protein"/>
    <property type="match status" value="1"/>
</dbReference>
<gene>
    <name evidence="2" type="ORF">LSG31_21740</name>
</gene>
<dbReference type="Pfam" id="PF01521">
    <property type="entry name" value="Fe-S_biosyn"/>
    <property type="match status" value="1"/>
</dbReference>
<dbReference type="SUPFAM" id="SSF89360">
    <property type="entry name" value="HesB-like domain"/>
    <property type="match status" value="1"/>
</dbReference>
<dbReference type="Proteomes" id="UP000830167">
    <property type="component" value="Chromosome"/>
</dbReference>
<keyword evidence="3" id="KW-1185">Reference proteome</keyword>
<dbReference type="PANTHER" id="PTHR43011">
    <property type="entry name" value="IRON-SULFUR CLUSTER ASSEMBLY 2 HOMOLOG, MITOCHONDRIAL"/>
    <property type="match status" value="1"/>
</dbReference>
<protein>
    <submittedName>
        <fullName evidence="2">Iron-sulfur cluster assembly accessory protein</fullName>
    </submittedName>
</protein>
<dbReference type="InterPro" id="IPR016092">
    <property type="entry name" value="ATAP"/>
</dbReference>
<dbReference type="EMBL" id="CP089291">
    <property type="protein sequence ID" value="UOF90444.1"/>
    <property type="molecule type" value="Genomic_DNA"/>
</dbReference>
<dbReference type="RefSeq" id="WP_347437139.1">
    <property type="nucleotide sequence ID" value="NZ_CP089291.1"/>
</dbReference>
<dbReference type="InterPro" id="IPR000361">
    <property type="entry name" value="ATAP_core_dom"/>
</dbReference>
<accession>A0ABY4CJD6</accession>
<sequence length="116" mass="12242">MITLTPAASEKVKELLAQKDEAFALRVFIKSGGCSGFSYGMALDMKKDEDILEEQHGVKVVLDPQSAPFLSGAEIDFVDDITGTGFKIHNPNAVSTCGCGSSFHTKDDAGQPGACS</sequence>
<reference evidence="2" key="1">
    <citation type="submission" date="2021-12" db="EMBL/GenBank/DDBJ databases">
        <title>Alicyclobacillaceae gen. nov., sp. nov., isolated from chalcocite enrichment system.</title>
        <authorList>
            <person name="Jiang Z."/>
        </authorList>
    </citation>
    <scope>NUCLEOTIDE SEQUENCE</scope>
    <source>
        <strain evidence="2">MYW30-H2</strain>
    </source>
</reference>
<evidence type="ECO:0000259" key="1">
    <source>
        <dbReference type="Pfam" id="PF01521"/>
    </source>
</evidence>
<dbReference type="InterPro" id="IPR017870">
    <property type="entry name" value="FeS_cluster_insertion_CS"/>
</dbReference>
<evidence type="ECO:0000313" key="3">
    <source>
        <dbReference type="Proteomes" id="UP000830167"/>
    </source>
</evidence>
<name>A0ABY4CJD6_9BACL</name>
<dbReference type="PROSITE" id="PS01152">
    <property type="entry name" value="HESB"/>
    <property type="match status" value="1"/>
</dbReference>
<organism evidence="2 3">
    <name type="scientific">Fodinisporobacter ferrooxydans</name>
    <dbReference type="NCBI Taxonomy" id="2901836"/>
    <lineage>
        <taxon>Bacteria</taxon>
        <taxon>Bacillati</taxon>
        <taxon>Bacillota</taxon>
        <taxon>Bacilli</taxon>
        <taxon>Bacillales</taxon>
        <taxon>Alicyclobacillaceae</taxon>
        <taxon>Fodinisporobacter</taxon>
    </lineage>
</organism>
<dbReference type="InterPro" id="IPR035903">
    <property type="entry name" value="HesB-like_dom_sf"/>
</dbReference>
<proteinExistence type="predicted"/>
<dbReference type="Gene3D" id="2.60.300.12">
    <property type="entry name" value="HesB-like domain"/>
    <property type="match status" value="1"/>
</dbReference>
<dbReference type="PANTHER" id="PTHR43011:SF1">
    <property type="entry name" value="IRON-SULFUR CLUSTER ASSEMBLY 2 HOMOLOG, MITOCHONDRIAL"/>
    <property type="match status" value="1"/>
</dbReference>
<evidence type="ECO:0000313" key="2">
    <source>
        <dbReference type="EMBL" id="UOF90444.1"/>
    </source>
</evidence>